<dbReference type="EMBL" id="JRPH02000017">
    <property type="protein sequence ID" value="TLE04286.1"/>
    <property type="molecule type" value="Genomic_DNA"/>
</dbReference>
<evidence type="ECO:0000313" key="3">
    <source>
        <dbReference type="Proteomes" id="UP000029870"/>
    </source>
</evidence>
<evidence type="ECO:0000313" key="2">
    <source>
        <dbReference type="EMBL" id="TLE04286.1"/>
    </source>
</evidence>
<accession>A0A6D2CBT8</accession>
<dbReference type="Gene3D" id="2.40.128.130">
    <property type="entry name" value="Autotransporter beta-domain"/>
    <property type="match status" value="1"/>
</dbReference>
<reference evidence="2 3" key="1">
    <citation type="journal article" date="2014" name="Genome Announc.">
        <title>Draft genome sequences of eight enterohepatic helicobacter species isolated from both laboratory and wild rodents.</title>
        <authorList>
            <person name="Sheh A."/>
            <person name="Shen Z."/>
            <person name="Fox J.G."/>
        </authorList>
    </citation>
    <scope>NUCLEOTIDE SEQUENCE [LARGE SCALE GENOMIC DNA]</scope>
    <source>
        <strain evidence="2 3">Missouri</strain>
    </source>
</reference>
<dbReference type="AlphaFoldDB" id="A0A6D2CBT8"/>
<feature type="domain" description="Autotransporter" evidence="1">
    <location>
        <begin position="12"/>
        <end position="112"/>
    </location>
</feature>
<dbReference type="SUPFAM" id="SSF103515">
    <property type="entry name" value="Autotransporter"/>
    <property type="match status" value="1"/>
</dbReference>
<comment type="caution">
    <text evidence="2">The sequence shown here is derived from an EMBL/GenBank/DDBJ whole genome shotgun (WGS) entry which is preliminary data.</text>
</comment>
<dbReference type="Proteomes" id="UP000029870">
    <property type="component" value="Unassembled WGS sequence"/>
</dbReference>
<sequence length="119" mass="13357">MQTYNTSLYSHLLATHFAYGYGSHFETYKGTFQSHALSFSLMDRILLEKINIDIGLHGTFGFFATRDMLQFSSTSTAFNSDFNAYNLNANVNIGYPFIFQSFSIAPVAGLRQSIITQSP</sequence>
<protein>
    <submittedName>
        <fullName evidence="2">Autotransporter domain-containing protein</fullName>
    </submittedName>
</protein>
<evidence type="ECO:0000259" key="1">
    <source>
        <dbReference type="Pfam" id="PF03797"/>
    </source>
</evidence>
<dbReference type="InterPro" id="IPR005546">
    <property type="entry name" value="Autotransporte_beta"/>
</dbReference>
<organism evidence="2 3">
    <name type="scientific">Helicobacter bilis</name>
    <dbReference type="NCBI Taxonomy" id="37372"/>
    <lineage>
        <taxon>Bacteria</taxon>
        <taxon>Pseudomonadati</taxon>
        <taxon>Campylobacterota</taxon>
        <taxon>Epsilonproteobacteria</taxon>
        <taxon>Campylobacterales</taxon>
        <taxon>Helicobacteraceae</taxon>
        <taxon>Helicobacter</taxon>
    </lineage>
</organism>
<dbReference type="Pfam" id="PF03797">
    <property type="entry name" value="Autotransporter"/>
    <property type="match status" value="1"/>
</dbReference>
<proteinExistence type="predicted"/>
<gene>
    <name evidence="2" type="ORF">LS77_006570</name>
</gene>
<dbReference type="InterPro" id="IPR036709">
    <property type="entry name" value="Autotransporte_beta_dom_sf"/>
</dbReference>
<name>A0A6D2CBT8_9HELI</name>